<dbReference type="PROSITE" id="PS51819">
    <property type="entry name" value="VOC"/>
    <property type="match status" value="1"/>
</dbReference>
<evidence type="ECO:0000259" key="1">
    <source>
        <dbReference type="PROSITE" id="PS51819"/>
    </source>
</evidence>
<keyword evidence="3" id="KW-1185">Reference proteome</keyword>
<reference evidence="3" key="1">
    <citation type="journal article" date="2019" name="Int. J. Syst. Evol. Microbiol.">
        <title>The Global Catalogue of Microorganisms (GCM) 10K type strain sequencing project: providing services to taxonomists for standard genome sequencing and annotation.</title>
        <authorList>
            <consortium name="The Broad Institute Genomics Platform"/>
            <consortium name="The Broad Institute Genome Sequencing Center for Infectious Disease"/>
            <person name="Wu L."/>
            <person name="Ma J."/>
        </authorList>
    </citation>
    <scope>NUCLEOTIDE SEQUENCE [LARGE SCALE GENOMIC DNA]</scope>
    <source>
        <strain evidence="3">CGMCC 4.7277</strain>
    </source>
</reference>
<organism evidence="2 3">
    <name type="scientific">Polaromonas jejuensis</name>
    <dbReference type="NCBI Taxonomy" id="457502"/>
    <lineage>
        <taxon>Bacteria</taxon>
        <taxon>Pseudomonadati</taxon>
        <taxon>Pseudomonadota</taxon>
        <taxon>Betaproteobacteria</taxon>
        <taxon>Burkholderiales</taxon>
        <taxon>Comamonadaceae</taxon>
        <taxon>Polaromonas</taxon>
    </lineage>
</organism>
<dbReference type="EMBL" id="JBHSMX010000011">
    <property type="protein sequence ID" value="MFC5520755.1"/>
    <property type="molecule type" value="Genomic_DNA"/>
</dbReference>
<name>A0ABW0Q7N9_9BURK</name>
<dbReference type="PANTHER" id="PTHR46142">
    <property type="match status" value="1"/>
</dbReference>
<dbReference type="PANTHER" id="PTHR46142:SF3">
    <property type="entry name" value="F18B13.24 PROTEIN"/>
    <property type="match status" value="1"/>
</dbReference>
<dbReference type="InterPro" id="IPR004360">
    <property type="entry name" value="Glyas_Fos-R_dOase_dom"/>
</dbReference>
<dbReference type="Gene3D" id="3.10.180.10">
    <property type="entry name" value="2,3-Dihydroxybiphenyl 1,2-Dioxygenase, domain 1"/>
    <property type="match status" value="1"/>
</dbReference>
<feature type="domain" description="VOC" evidence="1">
    <location>
        <begin position="5"/>
        <end position="139"/>
    </location>
</feature>
<accession>A0ABW0Q7N9</accession>
<gene>
    <name evidence="2" type="ORF">ACFPP7_07460</name>
</gene>
<dbReference type="InterPro" id="IPR037523">
    <property type="entry name" value="VOC_core"/>
</dbReference>
<sequence length="158" mass="17248">MPINKLAHFSVRTTQLDASKHFYTDVLGFKAGFRPPFNFPGVWLYRGGDEADFGVVHLIGIDKDDPCGLKDYLGDKAEESLHGSAAVDHLAFLASDLADMHERLRKAGYPYRERTVPSIGLHQVFVEDPSGITIELNFAADEARVPGAPGAAAEKHNG</sequence>
<dbReference type="SUPFAM" id="SSF54593">
    <property type="entry name" value="Glyoxalase/Bleomycin resistance protein/Dihydroxybiphenyl dioxygenase"/>
    <property type="match status" value="1"/>
</dbReference>
<dbReference type="InterPro" id="IPR029068">
    <property type="entry name" value="Glyas_Bleomycin-R_OHBP_Dase"/>
</dbReference>
<dbReference type="Pfam" id="PF00903">
    <property type="entry name" value="Glyoxalase"/>
    <property type="match status" value="1"/>
</dbReference>
<proteinExistence type="predicted"/>
<dbReference type="RefSeq" id="WP_068831146.1">
    <property type="nucleotide sequence ID" value="NZ_JBHSMX010000011.1"/>
</dbReference>
<evidence type="ECO:0000313" key="3">
    <source>
        <dbReference type="Proteomes" id="UP001596084"/>
    </source>
</evidence>
<comment type="caution">
    <text evidence="2">The sequence shown here is derived from an EMBL/GenBank/DDBJ whole genome shotgun (WGS) entry which is preliminary data.</text>
</comment>
<protein>
    <submittedName>
        <fullName evidence="2">VOC family protein</fullName>
    </submittedName>
</protein>
<dbReference type="Proteomes" id="UP001596084">
    <property type="component" value="Unassembled WGS sequence"/>
</dbReference>
<evidence type="ECO:0000313" key="2">
    <source>
        <dbReference type="EMBL" id="MFC5520755.1"/>
    </source>
</evidence>